<gene>
    <name evidence="1" type="ORF">CM83_12154</name>
</gene>
<proteinExistence type="predicted"/>
<name>A0A0A9XML8_LYGHE</name>
<reference evidence="1" key="1">
    <citation type="journal article" date="2014" name="PLoS ONE">
        <title>Transcriptome-Based Identification of ABC Transporters in the Western Tarnished Plant Bug Lygus hesperus.</title>
        <authorList>
            <person name="Hull J.J."/>
            <person name="Chaney K."/>
            <person name="Geib S.M."/>
            <person name="Fabrick J.A."/>
            <person name="Brent C.S."/>
            <person name="Walsh D."/>
            <person name="Lavine L.C."/>
        </authorList>
    </citation>
    <scope>NUCLEOTIDE SEQUENCE</scope>
</reference>
<accession>A0A0A9XML8</accession>
<reference evidence="1" key="2">
    <citation type="submission" date="2014-07" db="EMBL/GenBank/DDBJ databases">
        <authorList>
            <person name="Hull J."/>
        </authorList>
    </citation>
    <scope>NUCLEOTIDE SEQUENCE</scope>
</reference>
<sequence length="311" mass="35381">MHYLTLQPSQFLQSQSQQALEDDEPLLMVNNSSSDVSTSNDDGATTYETMASQYFADESMTLQALYLPLRNPELDSLYSDLQPLPISTQFKPKWGLVDLALYLPPSPQHTELQCMAALLTRIEEIYPLLIRKSAKNECMETESLTACDNALITRAFARIFCIALHTPYASTSFSQFKNYDKLRQRCYEQRYSISDDIIHLSLEEVREKYTVPNTSVLHFTKQFEFRFLSRLAGELHCSIMLATMVLLFPKEPFTQLLKMLNAAIGIRRRNLEREGILRPTYSITVTDAETEVDVDIDADADADADVDADAD</sequence>
<evidence type="ECO:0000313" key="1">
    <source>
        <dbReference type="EMBL" id="JAG21194.1"/>
    </source>
</evidence>
<dbReference type="EMBL" id="GBHO01022410">
    <property type="protein sequence ID" value="JAG21194.1"/>
    <property type="molecule type" value="Transcribed_RNA"/>
</dbReference>
<organism evidence="1">
    <name type="scientific">Lygus hesperus</name>
    <name type="common">Western plant bug</name>
    <dbReference type="NCBI Taxonomy" id="30085"/>
    <lineage>
        <taxon>Eukaryota</taxon>
        <taxon>Metazoa</taxon>
        <taxon>Ecdysozoa</taxon>
        <taxon>Arthropoda</taxon>
        <taxon>Hexapoda</taxon>
        <taxon>Insecta</taxon>
        <taxon>Pterygota</taxon>
        <taxon>Neoptera</taxon>
        <taxon>Paraneoptera</taxon>
        <taxon>Hemiptera</taxon>
        <taxon>Heteroptera</taxon>
        <taxon>Panheteroptera</taxon>
        <taxon>Cimicomorpha</taxon>
        <taxon>Miridae</taxon>
        <taxon>Mirini</taxon>
        <taxon>Lygus</taxon>
    </lineage>
</organism>
<feature type="non-terminal residue" evidence="1">
    <location>
        <position position="311"/>
    </location>
</feature>
<dbReference type="AlphaFoldDB" id="A0A0A9XML8"/>
<protein>
    <submittedName>
        <fullName evidence="1">Uncharacterized protein</fullName>
    </submittedName>
</protein>